<sequence length="375" mass="42928">MGRIYQEAQEVLIWLGEPQRAPSVNIEQATAGASHAEPNIADGINFLHLLASGEHFHDLPTSPSKSWRLLLEALRVILDAKWFERTWTIQEVVLAKKASIMIGEYRIEWHVVEQAWIQWSHHYNSCCGECNFALPRADMECIHRFASRIIDLINARRRRELGQTLLQPLLKFKAREATDERDKIYGLLGLQSGSAIVDIKPNYKLALEKVFEDFAIELIRSQGWLGPLHLDLTQILALPSWVPDWTYMSSEPADYTSARFTASATYRASEGFIGDFSFSPRHSLKVTGIEVDYIARLSCPYQLKERPAEQLQVVAGWREFLHLDSLAREQYHAGGTMEEAFCSTVFANRFHESSECRPLQLEDIEQWRSHLIATS</sequence>
<evidence type="ECO:0000313" key="1">
    <source>
        <dbReference type="EMBL" id="KAK3716017.1"/>
    </source>
</evidence>
<dbReference type="EMBL" id="JAUTXU010000045">
    <property type="protein sequence ID" value="KAK3716017.1"/>
    <property type="molecule type" value="Genomic_DNA"/>
</dbReference>
<protein>
    <submittedName>
        <fullName evidence="1">Uncharacterized protein</fullName>
    </submittedName>
</protein>
<dbReference type="Proteomes" id="UP001281147">
    <property type="component" value="Unassembled WGS sequence"/>
</dbReference>
<name>A0ACC3NFG4_9PEZI</name>
<comment type="caution">
    <text evidence="1">The sequence shown here is derived from an EMBL/GenBank/DDBJ whole genome shotgun (WGS) entry which is preliminary data.</text>
</comment>
<reference evidence="1" key="1">
    <citation type="submission" date="2023-07" db="EMBL/GenBank/DDBJ databases">
        <title>Black Yeasts Isolated from many extreme environments.</title>
        <authorList>
            <person name="Coleine C."/>
            <person name="Stajich J.E."/>
            <person name="Selbmann L."/>
        </authorList>
    </citation>
    <scope>NUCLEOTIDE SEQUENCE</scope>
    <source>
        <strain evidence="1">CCFEE 5714</strain>
    </source>
</reference>
<proteinExistence type="predicted"/>
<evidence type="ECO:0000313" key="2">
    <source>
        <dbReference type="Proteomes" id="UP001281147"/>
    </source>
</evidence>
<organism evidence="1 2">
    <name type="scientific">Vermiconidia calcicola</name>
    <dbReference type="NCBI Taxonomy" id="1690605"/>
    <lineage>
        <taxon>Eukaryota</taxon>
        <taxon>Fungi</taxon>
        <taxon>Dikarya</taxon>
        <taxon>Ascomycota</taxon>
        <taxon>Pezizomycotina</taxon>
        <taxon>Dothideomycetes</taxon>
        <taxon>Dothideomycetidae</taxon>
        <taxon>Mycosphaerellales</taxon>
        <taxon>Extremaceae</taxon>
        <taxon>Vermiconidia</taxon>
    </lineage>
</organism>
<accession>A0ACC3NFG4</accession>
<gene>
    <name evidence="1" type="ORF">LTR37_006747</name>
</gene>
<keyword evidence="2" id="KW-1185">Reference proteome</keyword>